<name>A0ACB8BWG9_9AGAM</name>
<gene>
    <name evidence="1" type="ORF">BV22DRAFT_71108</name>
</gene>
<keyword evidence="2" id="KW-1185">Reference proteome</keyword>
<protein>
    <submittedName>
        <fullName evidence="1">Uncharacterized protein</fullName>
    </submittedName>
</protein>
<dbReference type="EMBL" id="MU266333">
    <property type="protein sequence ID" value="KAH7930306.1"/>
    <property type="molecule type" value="Genomic_DNA"/>
</dbReference>
<sequence length="193" mass="21592">MPSPNLVTTFGGNILPLSPKSRTSFKSVSPRKPMRPEVRVTTDSYTLAEFTPTSGTLTASTSMRSPKSPYGKDWPEPDSDRTSSDSDHARPPKLEIIDENGQLTPHSPHSKTKPYDDALMYISCLNNRTLHHIHTPCRYRIPVTFATSYLRLPFDTIALITLYKVTPPSNNIPSFPNVCPAGWLRIPREPGRM</sequence>
<comment type="caution">
    <text evidence="1">The sequence shown here is derived from an EMBL/GenBank/DDBJ whole genome shotgun (WGS) entry which is preliminary data.</text>
</comment>
<evidence type="ECO:0000313" key="1">
    <source>
        <dbReference type="EMBL" id="KAH7930306.1"/>
    </source>
</evidence>
<dbReference type="Proteomes" id="UP000790709">
    <property type="component" value="Unassembled WGS sequence"/>
</dbReference>
<organism evidence="1 2">
    <name type="scientific">Leucogyrophana mollusca</name>
    <dbReference type="NCBI Taxonomy" id="85980"/>
    <lineage>
        <taxon>Eukaryota</taxon>
        <taxon>Fungi</taxon>
        <taxon>Dikarya</taxon>
        <taxon>Basidiomycota</taxon>
        <taxon>Agaricomycotina</taxon>
        <taxon>Agaricomycetes</taxon>
        <taxon>Agaricomycetidae</taxon>
        <taxon>Boletales</taxon>
        <taxon>Boletales incertae sedis</taxon>
        <taxon>Leucogyrophana</taxon>
    </lineage>
</organism>
<accession>A0ACB8BWG9</accession>
<evidence type="ECO:0000313" key="2">
    <source>
        <dbReference type="Proteomes" id="UP000790709"/>
    </source>
</evidence>
<reference evidence="1" key="1">
    <citation type="journal article" date="2021" name="New Phytol.">
        <title>Evolutionary innovations through gain and loss of genes in the ectomycorrhizal Boletales.</title>
        <authorList>
            <person name="Wu G."/>
            <person name="Miyauchi S."/>
            <person name="Morin E."/>
            <person name="Kuo A."/>
            <person name="Drula E."/>
            <person name="Varga T."/>
            <person name="Kohler A."/>
            <person name="Feng B."/>
            <person name="Cao Y."/>
            <person name="Lipzen A."/>
            <person name="Daum C."/>
            <person name="Hundley H."/>
            <person name="Pangilinan J."/>
            <person name="Johnson J."/>
            <person name="Barry K."/>
            <person name="LaButti K."/>
            <person name="Ng V."/>
            <person name="Ahrendt S."/>
            <person name="Min B."/>
            <person name="Choi I.G."/>
            <person name="Park H."/>
            <person name="Plett J.M."/>
            <person name="Magnuson J."/>
            <person name="Spatafora J.W."/>
            <person name="Nagy L.G."/>
            <person name="Henrissat B."/>
            <person name="Grigoriev I.V."/>
            <person name="Yang Z.L."/>
            <person name="Xu J."/>
            <person name="Martin F.M."/>
        </authorList>
    </citation>
    <scope>NUCLEOTIDE SEQUENCE</scope>
    <source>
        <strain evidence="1">KUC20120723A-06</strain>
    </source>
</reference>
<proteinExistence type="predicted"/>